<proteinExistence type="predicted"/>
<organism evidence="2">
    <name type="scientific">Caenorhabditis remanei</name>
    <name type="common">Caenorhabditis vulgaris</name>
    <dbReference type="NCBI Taxonomy" id="31234"/>
    <lineage>
        <taxon>Eukaryota</taxon>
        <taxon>Metazoa</taxon>
        <taxon>Ecdysozoa</taxon>
        <taxon>Nematoda</taxon>
        <taxon>Chromadorea</taxon>
        <taxon>Rhabditida</taxon>
        <taxon>Rhabditina</taxon>
        <taxon>Rhabditomorpha</taxon>
        <taxon>Rhabditoidea</taxon>
        <taxon>Rhabditidae</taxon>
        <taxon>Peloderinae</taxon>
        <taxon>Caenorhabditis</taxon>
    </lineage>
</organism>
<dbReference type="PANTHER" id="PTHR47266">
    <property type="entry name" value="ENDONUCLEASE-RELATED"/>
    <property type="match status" value="1"/>
</dbReference>
<evidence type="ECO:0000313" key="1">
    <source>
        <dbReference type="EMBL" id="EFP04539.1"/>
    </source>
</evidence>
<accession>E3MLP1</accession>
<dbReference type="OrthoDB" id="5875288at2759"/>
<dbReference type="InterPro" id="IPR012337">
    <property type="entry name" value="RNaseH-like_sf"/>
</dbReference>
<keyword evidence="2" id="KW-1185">Reference proteome</keyword>
<name>E3MLP1_CAERE</name>
<evidence type="ECO:0000313" key="2">
    <source>
        <dbReference type="Proteomes" id="UP000008281"/>
    </source>
</evidence>
<dbReference type="InterPro" id="IPR036397">
    <property type="entry name" value="RNaseH_sf"/>
</dbReference>
<gene>
    <name evidence="1" type="ORF">CRE_31225</name>
</gene>
<dbReference type="HOGENOM" id="CLU_618549_0_0_1"/>
<dbReference type="AlphaFoldDB" id="E3MLP1"/>
<evidence type="ECO:0008006" key="3">
    <source>
        <dbReference type="Google" id="ProtNLM"/>
    </source>
</evidence>
<protein>
    <recommendedName>
        <fullName evidence="3">Integrase catalytic domain-containing protein</fullName>
    </recommendedName>
</protein>
<dbReference type="InterPro" id="IPR052160">
    <property type="entry name" value="Gypsy_RT_Integrase-like"/>
</dbReference>
<dbReference type="SUPFAM" id="SSF53098">
    <property type="entry name" value="Ribonuclease H-like"/>
    <property type="match status" value="1"/>
</dbReference>
<dbReference type="Proteomes" id="UP000008281">
    <property type="component" value="Unassembled WGS sequence"/>
</dbReference>
<dbReference type="Gene3D" id="3.30.420.10">
    <property type="entry name" value="Ribonuclease H-like superfamily/Ribonuclease H"/>
    <property type="match status" value="1"/>
</dbReference>
<reference evidence="1" key="1">
    <citation type="submission" date="2007-07" db="EMBL/GenBank/DDBJ databases">
        <title>PCAP assembly of the Caenorhabditis remanei genome.</title>
        <authorList>
            <consortium name="The Caenorhabditis remanei Sequencing Consortium"/>
            <person name="Wilson R.K."/>
        </authorList>
    </citation>
    <scope>NUCLEOTIDE SEQUENCE [LARGE SCALE GENOMIC DNA]</scope>
    <source>
        <strain evidence="1">PB4641</strain>
    </source>
</reference>
<dbReference type="GO" id="GO:0003676">
    <property type="term" value="F:nucleic acid binding"/>
    <property type="evidence" value="ECO:0007669"/>
    <property type="project" value="InterPro"/>
</dbReference>
<dbReference type="InParanoid" id="E3MLP1"/>
<sequence>MDLLRNFAKTTSARAHRCFIATYRTCYESIVKMVFGSPIIENVETSPMDSDNFQLAIQNHKIGEIILEKKRENLFQSTPDKKTYLMLDGDCPEKNTYTLEIGELATPGGETFASSFGDTSGCKAQDGDRLTTSARIMWETTGIKRFSKYSSVTTSEAENKNRYSRTGNGIRYFTKPEQVKLRNVLARICGTPFERIHLDVIGPMQETKEGNQYIIAAVNAIRCGQSNTKPNKRNICQILDGKYCWKSWNSIAVERFNRTLEEMLACTARKPENFDDWDRKLPVVVHAYNANIHCSSGYAPEKVIFGRRTIAPMDLVLVLTDVKSMANHKSNYFHKYGVKSPNQTMFDILPGNVLATGCATGIMMQSAQFDVDNCKNHSEKLREACRKAKSPSSSFAAHPLFPFSLLHSLSFSCVSRRAALFFSFLWVGHVEIDQFLYMEVLLK</sequence>
<dbReference type="EMBL" id="DS268455">
    <property type="protein sequence ID" value="EFP04539.1"/>
    <property type="molecule type" value="Genomic_DNA"/>
</dbReference>
<dbReference type="STRING" id="31234.E3MLP1"/>